<dbReference type="Proteomes" id="UP001516400">
    <property type="component" value="Unassembled WGS sequence"/>
</dbReference>
<gene>
    <name evidence="2" type="ORF">HHI36_020401</name>
</gene>
<accession>A0ABD2NAK5</accession>
<keyword evidence="3" id="KW-1185">Reference proteome</keyword>
<evidence type="ECO:0000313" key="2">
    <source>
        <dbReference type="EMBL" id="KAL3275648.1"/>
    </source>
</evidence>
<evidence type="ECO:0000313" key="3">
    <source>
        <dbReference type="Proteomes" id="UP001516400"/>
    </source>
</evidence>
<proteinExistence type="predicted"/>
<protein>
    <submittedName>
        <fullName evidence="2">Uncharacterized protein</fullName>
    </submittedName>
</protein>
<sequence>SAHPLMSGLHVTGNESSEPDEKVSSSKGEEYKPIGEEKKSEKYDQKHLRGLFGEDKLSEEAAEILASSMKRRSLLTKGTEVTFYRY</sequence>
<organism evidence="2 3">
    <name type="scientific">Cryptolaemus montrouzieri</name>
    <dbReference type="NCBI Taxonomy" id="559131"/>
    <lineage>
        <taxon>Eukaryota</taxon>
        <taxon>Metazoa</taxon>
        <taxon>Ecdysozoa</taxon>
        <taxon>Arthropoda</taxon>
        <taxon>Hexapoda</taxon>
        <taxon>Insecta</taxon>
        <taxon>Pterygota</taxon>
        <taxon>Neoptera</taxon>
        <taxon>Endopterygota</taxon>
        <taxon>Coleoptera</taxon>
        <taxon>Polyphaga</taxon>
        <taxon>Cucujiformia</taxon>
        <taxon>Coccinelloidea</taxon>
        <taxon>Coccinellidae</taxon>
        <taxon>Scymninae</taxon>
        <taxon>Scymnini</taxon>
        <taxon>Cryptolaemus</taxon>
    </lineage>
</organism>
<feature type="compositionally biased region" description="Basic and acidic residues" evidence="1">
    <location>
        <begin position="19"/>
        <end position="42"/>
    </location>
</feature>
<feature type="non-terminal residue" evidence="2">
    <location>
        <position position="1"/>
    </location>
</feature>
<name>A0ABD2NAK5_9CUCU</name>
<dbReference type="AlphaFoldDB" id="A0ABD2NAK5"/>
<dbReference type="EMBL" id="JABFTP020000083">
    <property type="protein sequence ID" value="KAL3275648.1"/>
    <property type="molecule type" value="Genomic_DNA"/>
</dbReference>
<comment type="caution">
    <text evidence="2">The sequence shown here is derived from an EMBL/GenBank/DDBJ whole genome shotgun (WGS) entry which is preliminary data.</text>
</comment>
<evidence type="ECO:0000256" key="1">
    <source>
        <dbReference type="SAM" id="MobiDB-lite"/>
    </source>
</evidence>
<reference evidence="2 3" key="1">
    <citation type="journal article" date="2021" name="BMC Biol.">
        <title>Horizontally acquired antibacterial genes associated with adaptive radiation of ladybird beetles.</title>
        <authorList>
            <person name="Li H.S."/>
            <person name="Tang X.F."/>
            <person name="Huang Y.H."/>
            <person name="Xu Z.Y."/>
            <person name="Chen M.L."/>
            <person name="Du X.Y."/>
            <person name="Qiu B.Y."/>
            <person name="Chen P.T."/>
            <person name="Zhang W."/>
            <person name="Slipinski A."/>
            <person name="Escalona H.E."/>
            <person name="Waterhouse R.M."/>
            <person name="Zwick A."/>
            <person name="Pang H."/>
        </authorList>
    </citation>
    <scope>NUCLEOTIDE SEQUENCE [LARGE SCALE GENOMIC DNA]</scope>
    <source>
        <strain evidence="2">SYSU2018</strain>
    </source>
</reference>
<feature type="region of interest" description="Disordered" evidence="1">
    <location>
        <begin position="1"/>
        <end position="42"/>
    </location>
</feature>